<proteinExistence type="predicted"/>
<evidence type="ECO:0000313" key="1">
    <source>
        <dbReference type="EMBL" id="MAA12782.1"/>
    </source>
</evidence>
<protein>
    <submittedName>
        <fullName evidence="1">Uncharacterized protein</fullName>
    </submittedName>
</protein>
<name>A0A224YG53_9ACAR</name>
<organism evidence="1">
    <name type="scientific">Rhipicephalus zambeziensis</name>
    <dbReference type="NCBI Taxonomy" id="60191"/>
    <lineage>
        <taxon>Eukaryota</taxon>
        <taxon>Metazoa</taxon>
        <taxon>Ecdysozoa</taxon>
        <taxon>Arthropoda</taxon>
        <taxon>Chelicerata</taxon>
        <taxon>Arachnida</taxon>
        <taxon>Acari</taxon>
        <taxon>Parasitiformes</taxon>
        <taxon>Ixodida</taxon>
        <taxon>Ixodoidea</taxon>
        <taxon>Ixodidae</taxon>
        <taxon>Rhipicephalinae</taxon>
        <taxon>Rhipicephalus</taxon>
        <taxon>Rhipicephalus</taxon>
    </lineage>
</organism>
<reference evidence="1" key="1">
    <citation type="journal article" date="2017" name="Parasit. Vectors">
        <title>Sialotranscriptomics of Rhipicephalus zambeziensis reveals intricate expression profiles of secretory proteins and suggests tight temporal transcriptional regulation during blood-feeding.</title>
        <authorList>
            <person name="de Castro M.H."/>
            <person name="de Klerk D."/>
            <person name="Pienaar R."/>
            <person name="Rees D.J.G."/>
            <person name="Mans B.J."/>
        </authorList>
    </citation>
    <scope>NUCLEOTIDE SEQUENCE</scope>
    <source>
        <tissue evidence="1">Salivary glands</tissue>
    </source>
</reference>
<dbReference type="AlphaFoldDB" id="A0A224YG53"/>
<dbReference type="EMBL" id="GFPF01001636">
    <property type="protein sequence ID" value="MAA12782.1"/>
    <property type="molecule type" value="Transcribed_RNA"/>
</dbReference>
<sequence length="143" mass="16256">MLQLLSCHDRRFAGTRVEHQELDKNTDSSLQKPRACLIVSVVMKTILGERCHRGLCYILFKVVLLKTDSSPDFGQVLKKECVPLPKHAPYVACQERHIHQKMNAGRIQVETRDKISAPTTKDEDAPGRSFAAEHEIVIQSRHE</sequence>
<accession>A0A224YG53</accession>